<evidence type="ECO:0000313" key="9">
    <source>
        <dbReference type="EMBL" id="CAF1106831.1"/>
    </source>
</evidence>
<evidence type="ECO:0000259" key="7">
    <source>
        <dbReference type="Pfam" id="PF03081"/>
    </source>
</evidence>
<evidence type="ECO:0000256" key="2">
    <source>
        <dbReference type="ARBA" id="ARBA00022448"/>
    </source>
</evidence>
<dbReference type="EMBL" id="CAJNOI010000101">
    <property type="protein sequence ID" value="CAF1059811.1"/>
    <property type="molecule type" value="Genomic_DNA"/>
</dbReference>
<comment type="caution">
    <text evidence="9">The sequence shown here is derived from an EMBL/GenBank/DDBJ whole genome shotgun (WGS) entry which is preliminary data.</text>
</comment>
<organism evidence="9 10">
    <name type="scientific">Adineta steineri</name>
    <dbReference type="NCBI Taxonomy" id="433720"/>
    <lineage>
        <taxon>Eukaryota</taxon>
        <taxon>Metazoa</taxon>
        <taxon>Spiralia</taxon>
        <taxon>Gnathifera</taxon>
        <taxon>Rotifera</taxon>
        <taxon>Eurotatoria</taxon>
        <taxon>Bdelloidea</taxon>
        <taxon>Adinetida</taxon>
        <taxon>Adinetidae</taxon>
        <taxon>Adineta</taxon>
    </lineage>
</organism>
<name>A0A814PEN5_9BILA</name>
<gene>
    <name evidence="8" type="ORF">BJG266_LOCUS19099</name>
    <name evidence="9" type="ORF">QVE165_LOCUS20614</name>
</gene>
<dbReference type="PANTHER" id="PTHR12542:SF41">
    <property type="entry name" value="EXOCYST COMPLEX COMPONENT 7"/>
    <property type="match status" value="1"/>
</dbReference>
<keyword evidence="10" id="KW-1185">Reference proteome</keyword>
<feature type="domain" description="Exocyst complex subunit Exo70 C-terminal" evidence="7">
    <location>
        <begin position="323"/>
        <end position="698"/>
    </location>
</feature>
<dbReference type="Proteomes" id="UP000663877">
    <property type="component" value="Unassembled WGS sequence"/>
</dbReference>
<evidence type="ECO:0000256" key="4">
    <source>
        <dbReference type="ARBA" id="ARBA00026169"/>
    </source>
</evidence>
<dbReference type="Proteomes" id="UP000663832">
    <property type="component" value="Unassembled WGS sequence"/>
</dbReference>
<proteinExistence type="inferred from homology"/>
<evidence type="ECO:0000256" key="3">
    <source>
        <dbReference type="ARBA" id="ARBA00022483"/>
    </source>
</evidence>
<dbReference type="InterPro" id="IPR016159">
    <property type="entry name" value="Cullin_repeat-like_dom_sf"/>
</dbReference>
<dbReference type="Pfam" id="PF20669">
    <property type="entry name" value="Exo70_N"/>
    <property type="match status" value="1"/>
</dbReference>
<feature type="region of interest" description="Disordered" evidence="6">
    <location>
        <begin position="241"/>
        <end position="266"/>
    </location>
</feature>
<feature type="region of interest" description="Disordered" evidence="6">
    <location>
        <begin position="284"/>
        <end position="305"/>
    </location>
</feature>
<keyword evidence="3 5" id="KW-0268">Exocytosis</keyword>
<dbReference type="GO" id="GO:0015031">
    <property type="term" value="P:protein transport"/>
    <property type="evidence" value="ECO:0007669"/>
    <property type="project" value="UniProtKB-KW"/>
</dbReference>
<sequence>MTGGAETKTIIRSSETKLQEEKRRLALLQESLSRSNTLTSGMVSTLDNFERKLQSLDELVTPVYEATNELRLLLHNVDQSLTLVDSVLHFYDICGELTPTISSGPGGNLADYLSELDRLEDAVKYFRRTQTAVSERERVMQLFDLGRKRLVEETDKLILRYANPLAAKELIELCELSSKNPTDIHAMQEADMGVLRSIIEWFSSHGFRQGLIDSYATKRGTMIRRSLQLLAEHLGRTSVRRSSILGSSSPSLSSQNISGSDTIKRQGKKIRQYLSPDMGRRFMRTSGGGSSTISRTSNSPLSTSTTTLEENAVFDANDDRDTNNYKVLLDSFIILLQRDRDLLNYVFPIDLQSLVFTKLIELPLVYMREEGQRLCQSIERIPRKLDAGKFAIYGVFSILRWFLRSRAVFSKLYQESDPARRQQFTTLSATFEQSAVVYLRSVLEEVTSDQQPPSQGGNVHPLTSHVLAFMEGLLAYDDTATIIATLYVEQQQRTSSGGLSGPEKGLYDLGTYFAQLVQALHVSLFRKSESYPSRTDTTIRAIFILNNMNYLLKRLENSSLLGIIQRYQPDLKEKYENDFQTHLKDYTKCYTPLIIAIQEMLEYDNKNHIPDGKLRERDREQLKESFSTVNTAIDTIRQQCEQYIVSDVDLRDRLRNEGKALIMELYKRYYTKFAHKDFTRHREKYIRYEPRAFELIIENFF</sequence>
<evidence type="ECO:0000313" key="10">
    <source>
        <dbReference type="Proteomes" id="UP000663832"/>
    </source>
</evidence>
<reference evidence="9" key="1">
    <citation type="submission" date="2021-02" db="EMBL/GenBank/DDBJ databases">
        <authorList>
            <person name="Nowell W R."/>
        </authorList>
    </citation>
    <scope>NUCLEOTIDE SEQUENCE</scope>
</reference>
<protein>
    <recommendedName>
        <fullName evidence="4 5">Exocyst complex component 7</fullName>
    </recommendedName>
    <alternativeName>
        <fullName evidence="5">Exocyst complex component Exo70</fullName>
    </alternativeName>
</protein>
<dbReference type="InterPro" id="IPR046364">
    <property type="entry name" value="Exo70_C"/>
</dbReference>
<dbReference type="GO" id="GO:0000145">
    <property type="term" value="C:exocyst"/>
    <property type="evidence" value="ECO:0007669"/>
    <property type="project" value="InterPro"/>
</dbReference>
<comment type="similarity">
    <text evidence="1 5">Belongs to the EXO70 family.</text>
</comment>
<comment type="function">
    <text evidence="5">Component of the exocyst complex involved in the docking of exocytic vesicles with fusion sites on the plasma membrane.</text>
</comment>
<dbReference type="SUPFAM" id="SSF74788">
    <property type="entry name" value="Cullin repeat-like"/>
    <property type="match status" value="1"/>
</dbReference>
<dbReference type="InterPro" id="IPR004140">
    <property type="entry name" value="Exo70"/>
</dbReference>
<feature type="compositionally biased region" description="Low complexity" evidence="6">
    <location>
        <begin position="241"/>
        <end position="260"/>
    </location>
</feature>
<dbReference type="EMBL" id="CAJNOM010000130">
    <property type="protein sequence ID" value="CAF1106831.1"/>
    <property type="molecule type" value="Genomic_DNA"/>
</dbReference>
<evidence type="ECO:0000256" key="5">
    <source>
        <dbReference type="RuleBase" id="RU365026"/>
    </source>
</evidence>
<dbReference type="Pfam" id="PF03081">
    <property type="entry name" value="Exo70_C"/>
    <property type="match status" value="1"/>
</dbReference>
<evidence type="ECO:0000256" key="6">
    <source>
        <dbReference type="SAM" id="MobiDB-lite"/>
    </source>
</evidence>
<feature type="compositionally biased region" description="Low complexity" evidence="6">
    <location>
        <begin position="291"/>
        <end position="305"/>
    </location>
</feature>
<dbReference type="PANTHER" id="PTHR12542">
    <property type="entry name" value="EXOCYST COMPLEX PROTEIN EXO70"/>
    <property type="match status" value="1"/>
</dbReference>
<accession>A0A814PEN5</accession>
<evidence type="ECO:0000256" key="1">
    <source>
        <dbReference type="ARBA" id="ARBA00006756"/>
    </source>
</evidence>
<keyword evidence="5" id="KW-0653">Protein transport</keyword>
<dbReference type="GO" id="GO:0006887">
    <property type="term" value="P:exocytosis"/>
    <property type="evidence" value="ECO:0007669"/>
    <property type="project" value="UniProtKB-KW"/>
</dbReference>
<evidence type="ECO:0000313" key="8">
    <source>
        <dbReference type="EMBL" id="CAF1059811.1"/>
    </source>
</evidence>
<dbReference type="AlphaFoldDB" id="A0A814PEN5"/>
<dbReference type="OrthoDB" id="1922221at2759"/>
<dbReference type="GO" id="GO:0005546">
    <property type="term" value="F:phosphatidylinositol-4,5-bisphosphate binding"/>
    <property type="evidence" value="ECO:0007669"/>
    <property type="project" value="InterPro"/>
</dbReference>
<keyword evidence="2 5" id="KW-0813">Transport</keyword>
<dbReference type="Gene3D" id="1.20.1280.170">
    <property type="entry name" value="Exocyst complex component Exo70"/>
    <property type="match status" value="2"/>
</dbReference>